<keyword evidence="16" id="KW-1185">Reference proteome</keyword>
<evidence type="ECO:0000256" key="3">
    <source>
        <dbReference type="ARBA" id="ARBA00004713"/>
    </source>
</evidence>
<dbReference type="PANTHER" id="PTHR46969:SF1">
    <property type="entry name" value="BIFUNCTIONAL PROTEIN HLDE"/>
    <property type="match status" value="1"/>
</dbReference>
<evidence type="ECO:0000313" key="16">
    <source>
        <dbReference type="Proteomes" id="UP001596456"/>
    </source>
</evidence>
<dbReference type="InterPro" id="IPR004821">
    <property type="entry name" value="Cyt_trans-like"/>
</dbReference>
<comment type="similarity">
    <text evidence="12">In the C-terminal section; belongs to the cytidylyltransferase family.</text>
</comment>
<comment type="subunit">
    <text evidence="12">Homodimer.</text>
</comment>
<evidence type="ECO:0000256" key="8">
    <source>
        <dbReference type="ARBA" id="ARBA00022840"/>
    </source>
</evidence>
<comment type="similarity">
    <text evidence="12">In the N-terminal section; belongs to the carbohydrate kinase PfkB family.</text>
</comment>
<evidence type="ECO:0000259" key="14">
    <source>
        <dbReference type="Pfam" id="PF01467"/>
    </source>
</evidence>
<dbReference type="Proteomes" id="UP001596456">
    <property type="component" value="Unassembled WGS sequence"/>
</dbReference>
<evidence type="ECO:0000256" key="7">
    <source>
        <dbReference type="ARBA" id="ARBA00022777"/>
    </source>
</evidence>
<evidence type="ECO:0000256" key="12">
    <source>
        <dbReference type="HAMAP-Rule" id="MF_01603"/>
    </source>
</evidence>
<organism evidence="15 16">
    <name type="scientific">Rhodocista pekingensis</name>
    <dbReference type="NCBI Taxonomy" id="201185"/>
    <lineage>
        <taxon>Bacteria</taxon>
        <taxon>Pseudomonadati</taxon>
        <taxon>Pseudomonadota</taxon>
        <taxon>Alphaproteobacteria</taxon>
        <taxon>Rhodospirillales</taxon>
        <taxon>Azospirillaceae</taxon>
        <taxon>Rhodocista</taxon>
    </lineage>
</organism>
<dbReference type="EC" id="2.7.1.167" evidence="12"/>
<evidence type="ECO:0000256" key="11">
    <source>
        <dbReference type="ARBA" id="ARBA00047428"/>
    </source>
</evidence>
<keyword evidence="7 12" id="KW-0418">Kinase</keyword>
<feature type="region of interest" description="Ribokinase" evidence="12">
    <location>
        <begin position="1"/>
        <end position="330"/>
    </location>
</feature>
<sequence>MSDLTALIDALPGARVLVVGDVMLDLFTHGSVERISPEAPIPVLRVERETAMLGGAGNVACNLAALGAQVRLLSVVGEDAAGAQVRALAAERLGGADGLLSDPGRCTTRKTRFLAGSQQLLRADSETAAPLAPALADTLVACAVAALDSAAVLVLSDYGKGVLTADVTARLLEAARVAGRPVLVDPKGSDFARYRGAAAVTPNRKELAQASGLPVDTDAEVEHACARLIAAAGIGAVVATRSEEGMSVVRAGAQGPQATHLKAEAREVFDVSGAGDTVVATLAAALATGADLTDAARLANLAAGIVVGKVGTAVVRPDELRAALHRQDWEAGEAKCLGLDAAQERVARWRRKGWTVGFTNGCFDLLHPGHVSLLAQARAACDRLVVGLNSDASVRRLKGETRPVQGETARATVLASLADVDLVVIFEEDTPLRLIEALRPDVLVKGADYTVETVVGAGLVQSYGGRVLLADLVEGQSTTRMVGRMRC</sequence>
<comment type="pathway">
    <text evidence="12">Nucleotide-sugar biosynthesis; ADP-L-glycero-beta-D-manno-heptose biosynthesis; ADP-L-glycero-beta-D-manno-heptose from D-glycero-beta-D-manno-heptose 7-phosphate: step 3/4.</text>
</comment>
<dbReference type="Pfam" id="PF00294">
    <property type="entry name" value="PfkB"/>
    <property type="match status" value="1"/>
</dbReference>
<dbReference type="Gene3D" id="3.40.50.620">
    <property type="entry name" value="HUPs"/>
    <property type="match status" value="1"/>
</dbReference>
<evidence type="ECO:0000256" key="4">
    <source>
        <dbReference type="ARBA" id="ARBA00022679"/>
    </source>
</evidence>
<dbReference type="RefSeq" id="WP_377359452.1">
    <property type="nucleotide sequence ID" value="NZ_JBHTCM010000010.1"/>
</dbReference>
<keyword evidence="5 12" id="KW-0548">Nucleotidyltransferase</keyword>
<dbReference type="InterPro" id="IPR023030">
    <property type="entry name" value="Bifunc_HldE"/>
</dbReference>
<comment type="caution">
    <text evidence="15">The sequence shown here is derived from an EMBL/GenBank/DDBJ whole genome shotgun (WGS) entry which is preliminary data.</text>
</comment>
<dbReference type="PANTHER" id="PTHR46969">
    <property type="entry name" value="BIFUNCTIONAL PROTEIN HLDE"/>
    <property type="match status" value="1"/>
</dbReference>
<dbReference type="EMBL" id="JBHTCM010000010">
    <property type="protein sequence ID" value="MFC7333998.1"/>
    <property type="molecule type" value="Genomic_DNA"/>
</dbReference>
<evidence type="ECO:0000256" key="10">
    <source>
        <dbReference type="ARBA" id="ARBA00023277"/>
    </source>
</evidence>
<dbReference type="GO" id="GO:0016301">
    <property type="term" value="F:kinase activity"/>
    <property type="evidence" value="ECO:0007669"/>
    <property type="project" value="UniProtKB-KW"/>
</dbReference>
<comment type="catalytic activity">
    <reaction evidence="11 12">
        <text>D-glycero-beta-D-manno-heptose 1-phosphate + ATP + H(+) = ADP-D-glycero-beta-D-manno-heptose + diphosphate</text>
        <dbReference type="Rhea" id="RHEA:27465"/>
        <dbReference type="ChEBI" id="CHEBI:15378"/>
        <dbReference type="ChEBI" id="CHEBI:30616"/>
        <dbReference type="ChEBI" id="CHEBI:33019"/>
        <dbReference type="ChEBI" id="CHEBI:59967"/>
        <dbReference type="ChEBI" id="CHEBI:61593"/>
        <dbReference type="EC" id="2.7.7.70"/>
    </reaction>
</comment>
<keyword evidence="4 12" id="KW-0808">Transferase</keyword>
<name>A0ABW2KXE6_9PROT</name>
<accession>A0ABW2KXE6</accession>
<feature type="region of interest" description="Cytidylyltransferase" evidence="12">
    <location>
        <begin position="358"/>
        <end position="487"/>
    </location>
</feature>
<evidence type="ECO:0000256" key="2">
    <source>
        <dbReference type="ARBA" id="ARBA00003753"/>
    </source>
</evidence>
<dbReference type="SUPFAM" id="SSF53613">
    <property type="entry name" value="Ribokinase-like"/>
    <property type="match status" value="1"/>
</dbReference>
<dbReference type="InterPro" id="IPR011913">
    <property type="entry name" value="RfaE_dom_I"/>
</dbReference>
<dbReference type="EC" id="2.7.7.70" evidence="12"/>
<feature type="domain" description="Cytidyltransferase-like" evidence="14">
    <location>
        <begin position="358"/>
        <end position="453"/>
    </location>
</feature>
<comment type="function">
    <text evidence="2 12">Catalyzes the ADP transfer from ATP to D-glycero-beta-D-manno-heptose 1-phosphate, yielding ADP-D-glycero-beta-D-manno-heptose.</text>
</comment>
<evidence type="ECO:0000256" key="5">
    <source>
        <dbReference type="ARBA" id="ARBA00022695"/>
    </source>
</evidence>
<dbReference type="Gene3D" id="3.40.1190.20">
    <property type="match status" value="1"/>
</dbReference>
<dbReference type="SUPFAM" id="SSF52374">
    <property type="entry name" value="Nucleotidylyl transferase"/>
    <property type="match status" value="1"/>
</dbReference>
<dbReference type="InterPro" id="IPR014729">
    <property type="entry name" value="Rossmann-like_a/b/a_fold"/>
</dbReference>
<keyword evidence="10 12" id="KW-0119">Carbohydrate metabolism</keyword>
<feature type="active site" evidence="12">
    <location>
        <position position="276"/>
    </location>
</feature>
<dbReference type="InterPro" id="IPR011914">
    <property type="entry name" value="RfaE_dom_II"/>
</dbReference>
<comment type="pathway">
    <text evidence="3">Bacterial outer membrane biogenesis; LPS core biosynthesis.</text>
</comment>
<proteinExistence type="inferred from homology"/>
<evidence type="ECO:0000259" key="13">
    <source>
        <dbReference type="Pfam" id="PF00294"/>
    </source>
</evidence>
<keyword evidence="6 12" id="KW-0547">Nucleotide-binding</keyword>
<dbReference type="NCBIfam" id="TIGR00125">
    <property type="entry name" value="cyt_tran_rel"/>
    <property type="match status" value="1"/>
</dbReference>
<dbReference type="HAMAP" id="MF_01603">
    <property type="entry name" value="HldE"/>
    <property type="match status" value="1"/>
</dbReference>
<evidence type="ECO:0000256" key="6">
    <source>
        <dbReference type="ARBA" id="ARBA00022741"/>
    </source>
</evidence>
<dbReference type="InterPro" id="IPR029056">
    <property type="entry name" value="Ribokinase-like"/>
</dbReference>
<feature type="binding site" evidence="12">
    <location>
        <begin position="203"/>
        <end position="206"/>
    </location>
    <ligand>
        <name>ATP</name>
        <dbReference type="ChEBI" id="CHEBI:30616"/>
    </ligand>
</feature>
<dbReference type="InterPro" id="IPR002173">
    <property type="entry name" value="Carboh/pur_kinase_PfkB_CS"/>
</dbReference>
<dbReference type="NCBIfam" id="TIGR02198">
    <property type="entry name" value="rfaE_dom_I"/>
    <property type="match status" value="1"/>
</dbReference>
<reference evidence="16" key="1">
    <citation type="journal article" date="2019" name="Int. J. Syst. Evol. Microbiol.">
        <title>The Global Catalogue of Microorganisms (GCM) 10K type strain sequencing project: providing services to taxonomists for standard genome sequencing and annotation.</title>
        <authorList>
            <consortium name="The Broad Institute Genomics Platform"/>
            <consortium name="The Broad Institute Genome Sequencing Center for Infectious Disease"/>
            <person name="Wu L."/>
            <person name="Ma J."/>
        </authorList>
    </citation>
    <scope>NUCLEOTIDE SEQUENCE [LARGE SCALE GENOMIC DNA]</scope>
    <source>
        <strain evidence="16">CGMCC 1.16275</strain>
    </source>
</reference>
<evidence type="ECO:0000313" key="15">
    <source>
        <dbReference type="EMBL" id="MFC7333998.1"/>
    </source>
</evidence>
<dbReference type="Pfam" id="PF01467">
    <property type="entry name" value="CTP_transf_like"/>
    <property type="match status" value="1"/>
</dbReference>
<evidence type="ECO:0000256" key="1">
    <source>
        <dbReference type="ARBA" id="ARBA00002319"/>
    </source>
</evidence>
<dbReference type="InterPro" id="IPR011611">
    <property type="entry name" value="PfkB_dom"/>
</dbReference>
<comment type="function">
    <text evidence="1 12">Catalyzes the phosphorylation of D-glycero-D-manno-heptose 7-phosphate at the C-1 position to selectively form D-glycero-beta-D-manno-heptose-1,7-bisphosphate.</text>
</comment>
<protein>
    <recommendedName>
        <fullName evidence="12">Bifunctional protein HldE</fullName>
    </recommendedName>
    <domain>
        <recommendedName>
            <fullName evidence="12">D-beta-D-heptose 7-phosphate kinase</fullName>
            <ecNumber evidence="12">2.7.1.167</ecNumber>
        </recommendedName>
        <alternativeName>
            <fullName evidence="12">D-beta-D-heptose 7-phosphotransferase</fullName>
        </alternativeName>
        <alternativeName>
            <fullName evidence="12">D-glycero-beta-D-manno-heptose-7-phosphate kinase</fullName>
        </alternativeName>
    </domain>
    <domain>
        <recommendedName>
            <fullName evidence="12">D-beta-D-heptose 1-phosphate adenylyltransferase</fullName>
            <ecNumber evidence="12">2.7.7.70</ecNumber>
        </recommendedName>
        <alternativeName>
            <fullName evidence="12">D-glycero-beta-D-manno-heptose 1-phosphate adenylyltransferase</fullName>
        </alternativeName>
    </domain>
</protein>
<dbReference type="PROSITE" id="PS00583">
    <property type="entry name" value="PFKB_KINASES_1"/>
    <property type="match status" value="1"/>
</dbReference>
<dbReference type="CDD" id="cd01172">
    <property type="entry name" value="RfaE_like"/>
    <property type="match status" value="1"/>
</dbReference>
<feature type="domain" description="Carbohydrate kinase PfkB" evidence="13">
    <location>
        <begin position="15"/>
        <end position="314"/>
    </location>
</feature>
<evidence type="ECO:0000256" key="9">
    <source>
        <dbReference type="ARBA" id="ARBA00023268"/>
    </source>
</evidence>
<keyword evidence="9 12" id="KW-0511">Multifunctional enzyme</keyword>
<dbReference type="NCBIfam" id="TIGR02199">
    <property type="entry name" value="rfaE_dom_II"/>
    <property type="match status" value="1"/>
</dbReference>
<comment type="pathway">
    <text evidence="12">Nucleotide-sugar biosynthesis; ADP-L-glycero-beta-D-manno-heptose biosynthesis; ADP-L-glycero-beta-D-manno-heptose from D-glycero-beta-D-manno-heptose 7-phosphate: step 1/4.</text>
</comment>
<keyword evidence="8 12" id="KW-0067">ATP-binding</keyword>
<gene>
    <name evidence="15" type="primary">rfaE1</name>
    <name evidence="12" type="synonym">hldE</name>
    <name evidence="15" type="ORF">ACFQPS_12570</name>
</gene>
<comment type="catalytic activity">
    <reaction evidence="12">
        <text>D-glycero-beta-D-manno-heptose 7-phosphate + ATP = D-glycero-beta-D-manno-heptose 1,7-bisphosphate + ADP + H(+)</text>
        <dbReference type="Rhea" id="RHEA:27473"/>
        <dbReference type="ChEBI" id="CHEBI:15378"/>
        <dbReference type="ChEBI" id="CHEBI:30616"/>
        <dbReference type="ChEBI" id="CHEBI:60204"/>
        <dbReference type="ChEBI" id="CHEBI:60208"/>
        <dbReference type="ChEBI" id="CHEBI:456216"/>
        <dbReference type="EC" id="2.7.1.167"/>
    </reaction>
</comment>